<dbReference type="Gene3D" id="1.25.40.10">
    <property type="entry name" value="Tetratricopeptide repeat domain"/>
    <property type="match status" value="3"/>
</dbReference>
<dbReference type="AlphaFoldDB" id="A0A2W4W4F7"/>
<dbReference type="Proteomes" id="UP000249467">
    <property type="component" value="Unassembled WGS sequence"/>
</dbReference>
<dbReference type="PANTHER" id="PTHR10098">
    <property type="entry name" value="RAPSYN-RELATED"/>
    <property type="match status" value="1"/>
</dbReference>
<feature type="repeat" description="TPR" evidence="1">
    <location>
        <begin position="314"/>
        <end position="347"/>
    </location>
</feature>
<feature type="repeat" description="TPR" evidence="1">
    <location>
        <begin position="141"/>
        <end position="174"/>
    </location>
</feature>
<evidence type="ECO:0000313" key="3">
    <source>
        <dbReference type="Proteomes" id="UP000249467"/>
    </source>
</evidence>
<dbReference type="PROSITE" id="PS50005">
    <property type="entry name" value="TPR"/>
    <property type="match status" value="4"/>
</dbReference>
<dbReference type="SMART" id="SM00028">
    <property type="entry name" value="TPR"/>
    <property type="match status" value="8"/>
</dbReference>
<dbReference type="Pfam" id="PF13424">
    <property type="entry name" value="TPR_12"/>
    <property type="match status" value="3"/>
</dbReference>
<dbReference type="SUPFAM" id="SSF48452">
    <property type="entry name" value="TPR-like"/>
    <property type="match status" value="4"/>
</dbReference>
<dbReference type="EMBL" id="QBML01000019">
    <property type="protein sequence ID" value="PZO39240.1"/>
    <property type="molecule type" value="Genomic_DNA"/>
</dbReference>
<dbReference type="Pfam" id="PF13181">
    <property type="entry name" value="TPR_8"/>
    <property type="match status" value="1"/>
</dbReference>
<dbReference type="InterPro" id="IPR011990">
    <property type="entry name" value="TPR-like_helical_dom_sf"/>
</dbReference>
<dbReference type="InterPro" id="IPR019734">
    <property type="entry name" value="TPR_rpt"/>
</dbReference>
<gene>
    <name evidence="2" type="ORF">DCF19_14845</name>
</gene>
<feature type="repeat" description="TPR" evidence="1">
    <location>
        <begin position="489"/>
        <end position="522"/>
    </location>
</feature>
<reference evidence="2 3" key="1">
    <citation type="submission" date="2018-04" db="EMBL/GenBank/DDBJ databases">
        <authorList>
            <person name="Go L.Y."/>
            <person name="Mitchell J.A."/>
        </authorList>
    </citation>
    <scope>NUCLEOTIDE SEQUENCE [LARGE SCALE GENOMIC DNA]</scope>
    <source>
        <strain evidence="2">ULC066bin1</strain>
    </source>
</reference>
<evidence type="ECO:0000256" key="1">
    <source>
        <dbReference type="PROSITE-ProRule" id="PRU00339"/>
    </source>
</evidence>
<name>A0A2W4W4F7_9CYAN</name>
<accession>A0A2W4W4F7</accession>
<proteinExistence type="predicted"/>
<sequence>MYKNLTSPISFSLLMFVSLPIVSTLIFESKSAAWAQSTPTIQDQKSQADNLLKRAKQNLGVSQNLEAFKDYQKALNIYQQLGDLQGKAESLNGMSTAYYNQDALERGLPVYFEDFGFTEGENYFNQALAIAKKIGNQKLEAESLTGLGRAVDRLSDSAKAIKYYDQALAISKKIGDRQSEGRILNYLGVAHRSRAYFQKVLDYHQQALAVSKNIGDRQLEASALKELCDLYHNYDSNYIDKPSLSKMEMQQQSLTYCQKSLDIFSQIKDIPTSIQILRFISSSYKDLISKEQVIKYYQKTLLIAQQTNNRYLQKHTFESIGDIYDELGQYQKALDFYQQALKFESPVLQPAIGNQNYGLYSLYKSIGRCYSNLKQYALSIDYYTRSLDIAKFYDKNNKDNVKSVAFTKNYLLYSLGEAYYAQGKYQQAIDNYQESLSIYKSERDLEMQGTILWALGSSYGALANYQQAIASFQESISIFKKLNLPSDLAILLSNLGNSYFAIEQYQKAIDAFRESLLLKKQLGDRKGELELLTNIDDAIKALEKQKTKP</sequence>
<dbReference type="Pfam" id="PF13176">
    <property type="entry name" value="TPR_7"/>
    <property type="match status" value="1"/>
</dbReference>
<comment type="caution">
    <text evidence="2">The sequence shown here is derived from an EMBL/GenBank/DDBJ whole genome shotgun (WGS) entry which is preliminary data.</text>
</comment>
<dbReference type="PROSITE" id="PS50293">
    <property type="entry name" value="TPR_REGION"/>
    <property type="match status" value="2"/>
</dbReference>
<protein>
    <recommendedName>
        <fullName evidence="4">Tetratricopeptide repeat protein</fullName>
    </recommendedName>
</protein>
<evidence type="ECO:0000313" key="2">
    <source>
        <dbReference type="EMBL" id="PZO39240.1"/>
    </source>
</evidence>
<evidence type="ECO:0008006" key="4">
    <source>
        <dbReference type="Google" id="ProtNLM"/>
    </source>
</evidence>
<reference evidence="2 3" key="2">
    <citation type="submission" date="2018-06" db="EMBL/GenBank/DDBJ databases">
        <title>Metagenomic assembly of (sub)arctic Cyanobacteria and their associated microbiome from non-axenic cultures.</title>
        <authorList>
            <person name="Baurain D."/>
        </authorList>
    </citation>
    <scope>NUCLEOTIDE SEQUENCE [LARGE SCALE GENOMIC DNA]</scope>
    <source>
        <strain evidence="2">ULC066bin1</strain>
    </source>
</reference>
<feature type="repeat" description="TPR" evidence="1">
    <location>
        <begin position="409"/>
        <end position="442"/>
    </location>
</feature>
<organism evidence="2 3">
    <name type="scientific">Pseudanabaena frigida</name>
    <dbReference type="NCBI Taxonomy" id="945775"/>
    <lineage>
        <taxon>Bacteria</taxon>
        <taxon>Bacillati</taxon>
        <taxon>Cyanobacteriota</taxon>
        <taxon>Cyanophyceae</taxon>
        <taxon>Pseudanabaenales</taxon>
        <taxon>Pseudanabaenaceae</taxon>
        <taxon>Pseudanabaena</taxon>
    </lineage>
</organism>
<keyword evidence="1" id="KW-0802">TPR repeat</keyword>